<evidence type="ECO:0000313" key="3">
    <source>
        <dbReference type="Proteomes" id="UP001151079"/>
    </source>
</evidence>
<keyword evidence="3" id="KW-1185">Reference proteome</keyword>
<evidence type="ECO:0000313" key="2">
    <source>
        <dbReference type="EMBL" id="MCV9930198.1"/>
    </source>
</evidence>
<dbReference type="AlphaFoldDB" id="A0A9X2YX35"/>
<dbReference type="Proteomes" id="UP001151079">
    <property type="component" value="Unassembled WGS sequence"/>
</dbReference>
<comment type="caution">
    <text evidence="2">The sequence shown here is derived from an EMBL/GenBank/DDBJ whole genome shotgun (WGS) entry which is preliminary data.</text>
</comment>
<dbReference type="RefSeq" id="WP_264208277.1">
    <property type="nucleotide sequence ID" value="NZ_JAOZEW010000029.1"/>
</dbReference>
<dbReference type="Pfam" id="PF14292">
    <property type="entry name" value="SusE"/>
    <property type="match status" value="1"/>
</dbReference>
<proteinExistence type="predicted"/>
<name>A0A9X2YX35_9FLAO</name>
<protein>
    <submittedName>
        <fullName evidence="2">SusE domain-containing protein</fullName>
    </submittedName>
</protein>
<reference evidence="2" key="1">
    <citation type="submission" date="2022-10" db="EMBL/GenBank/DDBJ databases">
        <title>Two novel species of Flavobacterium.</title>
        <authorList>
            <person name="Liu Q."/>
            <person name="Xin Y.-H."/>
        </authorList>
    </citation>
    <scope>NUCLEOTIDE SEQUENCE</scope>
    <source>
        <strain evidence="2">LS1R49</strain>
    </source>
</reference>
<accession>A0A9X2YX35</accession>
<dbReference type="EMBL" id="JAOZEW010000029">
    <property type="protein sequence ID" value="MCV9930198.1"/>
    <property type="molecule type" value="Genomic_DNA"/>
</dbReference>
<dbReference type="Gene3D" id="2.60.40.3620">
    <property type="match status" value="1"/>
</dbReference>
<organism evidence="2 3">
    <name type="scientific">Flavobacterium shii</name>
    <dbReference type="NCBI Taxonomy" id="2987687"/>
    <lineage>
        <taxon>Bacteria</taxon>
        <taxon>Pseudomonadati</taxon>
        <taxon>Bacteroidota</taxon>
        <taxon>Flavobacteriia</taxon>
        <taxon>Flavobacteriales</taxon>
        <taxon>Flavobacteriaceae</taxon>
        <taxon>Flavobacterium</taxon>
    </lineage>
</organism>
<feature type="domain" description="SusE outer membrane protein" evidence="1">
    <location>
        <begin position="25"/>
        <end position="130"/>
    </location>
</feature>
<dbReference type="InterPro" id="IPR025970">
    <property type="entry name" value="SusE"/>
</dbReference>
<evidence type="ECO:0000259" key="1">
    <source>
        <dbReference type="Pfam" id="PF14292"/>
    </source>
</evidence>
<sequence>MKHIYKIFIAIALITGLWSCENEENLMILEPQEAAFSIITPDTGSSIILNKATPSNTALTLTWEKVNYGTPTIVTYTIQFAASNTEFAAPLDISFSTTTHGTMTVAELNAKALELGLEPDAEGTIDVRIKSTVGTTGSEPKFSEPITIIVTPYKGVFPKIDLYLVGPGTAAGWSVTSNNMPIYRDTKDNTKHYYTGYFNKDGFKLIEQIGFWAPAYGTNGDKVMYRATENDTDPGVFPTTAAGYYTFEINLEDLTYKIAPYTGPMTTYATITLTGSVLTGDDAGWNMDVPLVQSTFDAHIWKVTQTLKTGKMKFKANNSWDVSWGDDGGDILVDAGKYDIWFNDLDGRYMFIPTP</sequence>
<gene>
    <name evidence="2" type="ORF">OIU83_21245</name>
</gene>